<feature type="chain" id="PRO_5047058940" evidence="1">
    <location>
        <begin position="26"/>
        <end position="213"/>
    </location>
</feature>
<keyword evidence="1" id="KW-0732">Signal</keyword>
<accession>A0ABT7T0C3</accession>
<evidence type="ECO:0000256" key="1">
    <source>
        <dbReference type="SAM" id="SignalP"/>
    </source>
</evidence>
<evidence type="ECO:0000313" key="3">
    <source>
        <dbReference type="Proteomes" id="UP001234343"/>
    </source>
</evidence>
<proteinExistence type="predicted"/>
<sequence length="213" mass="23229">MKLNKLAALTALALSSTMASQAAFAEWSANAGVMSDYHFRGIQQTESASAYAGVDFESEEGFYVGTWGAEVEDGLEVDLYAGYGTELDNGLGLSVGFTTYQYTGDFDSAYNELNFGLSYDFVSFEYSIGDWDGVVGDEANTESKYEFLAVTLEHEGFYATFGKWGREFSGEYGEFGYGTEYEGFDLGVALVVSGSELDDSESLYFTIGKTFSL</sequence>
<dbReference type="EMBL" id="JAUCBP010000008">
    <property type="protein sequence ID" value="MDM7861254.1"/>
    <property type="molecule type" value="Genomic_DNA"/>
</dbReference>
<reference evidence="2 3" key="1">
    <citation type="submission" date="2023-06" db="EMBL/GenBank/DDBJ databases">
        <title>Alteromonas sp. ASW11-36 isolated from intertidal sand.</title>
        <authorList>
            <person name="Li Y."/>
        </authorList>
    </citation>
    <scope>NUCLEOTIDE SEQUENCE [LARGE SCALE GENOMIC DNA]</scope>
    <source>
        <strain evidence="2 3">ASW11-36</strain>
    </source>
</reference>
<dbReference type="RefSeq" id="WP_289365690.1">
    <property type="nucleotide sequence ID" value="NZ_JAUCBP010000008.1"/>
</dbReference>
<dbReference type="Proteomes" id="UP001234343">
    <property type="component" value="Unassembled WGS sequence"/>
</dbReference>
<gene>
    <name evidence="2" type="ORF">QTP81_11675</name>
</gene>
<dbReference type="NCBIfam" id="TIGR02001">
    <property type="entry name" value="gcw_chp"/>
    <property type="match status" value="1"/>
</dbReference>
<feature type="signal peptide" evidence="1">
    <location>
        <begin position="1"/>
        <end position="25"/>
    </location>
</feature>
<dbReference type="InterPro" id="IPR010239">
    <property type="entry name" value="CHP02001"/>
</dbReference>
<keyword evidence="3" id="KW-1185">Reference proteome</keyword>
<protein>
    <submittedName>
        <fullName evidence="2">TorF family putative porin</fullName>
    </submittedName>
</protein>
<comment type="caution">
    <text evidence="2">The sequence shown here is derived from an EMBL/GenBank/DDBJ whole genome shotgun (WGS) entry which is preliminary data.</text>
</comment>
<dbReference type="Pfam" id="PF09694">
    <property type="entry name" value="Gcw_chp"/>
    <property type="match status" value="1"/>
</dbReference>
<name>A0ABT7T0C3_9ALTE</name>
<organism evidence="2 3">
    <name type="scientific">Alteromonas arenosi</name>
    <dbReference type="NCBI Taxonomy" id="3055817"/>
    <lineage>
        <taxon>Bacteria</taxon>
        <taxon>Pseudomonadati</taxon>
        <taxon>Pseudomonadota</taxon>
        <taxon>Gammaproteobacteria</taxon>
        <taxon>Alteromonadales</taxon>
        <taxon>Alteromonadaceae</taxon>
        <taxon>Alteromonas/Salinimonas group</taxon>
        <taxon>Alteromonas</taxon>
    </lineage>
</organism>
<evidence type="ECO:0000313" key="2">
    <source>
        <dbReference type="EMBL" id="MDM7861254.1"/>
    </source>
</evidence>